<dbReference type="Proteomes" id="UP000034050">
    <property type="component" value="Unassembled WGS sequence"/>
</dbReference>
<evidence type="ECO:0000313" key="7">
    <source>
        <dbReference type="Proteomes" id="UP000034050"/>
    </source>
</evidence>
<dbReference type="AlphaFoldDB" id="A0A0G1CJ30"/>
<organism evidence="6 7">
    <name type="scientific">Candidatus Gottesmanbacteria bacterium GW2011_GWB1_43_11</name>
    <dbReference type="NCBI Taxonomy" id="1618446"/>
    <lineage>
        <taxon>Bacteria</taxon>
        <taxon>Candidatus Gottesmaniibacteriota</taxon>
    </lineage>
</organism>
<name>A0A0G1CJ30_9BACT</name>
<dbReference type="SUPFAM" id="SSF53383">
    <property type="entry name" value="PLP-dependent transferases"/>
    <property type="match status" value="1"/>
</dbReference>
<dbReference type="GO" id="GO:0008483">
    <property type="term" value="F:transaminase activity"/>
    <property type="evidence" value="ECO:0007669"/>
    <property type="project" value="TreeGrafter"/>
</dbReference>
<dbReference type="InterPro" id="IPR015422">
    <property type="entry name" value="PyrdxlP-dep_Trfase_small"/>
</dbReference>
<evidence type="ECO:0000256" key="5">
    <source>
        <dbReference type="RuleBase" id="RU004508"/>
    </source>
</evidence>
<dbReference type="InterPro" id="IPR015421">
    <property type="entry name" value="PyrdxlP-dep_Trfase_major"/>
</dbReference>
<dbReference type="InterPro" id="IPR015424">
    <property type="entry name" value="PyrdxlP-dep_Trfase"/>
</dbReference>
<dbReference type="Pfam" id="PF01041">
    <property type="entry name" value="DegT_DnrJ_EryC1"/>
    <property type="match status" value="1"/>
</dbReference>
<dbReference type="EMBL" id="LCFD01000017">
    <property type="protein sequence ID" value="KKS85502.1"/>
    <property type="molecule type" value="Genomic_DNA"/>
</dbReference>
<dbReference type="STRING" id="1618446.UV61_C0017G0013"/>
<comment type="similarity">
    <text evidence="2 5">Belongs to the DegT/DnrJ/EryC1 family.</text>
</comment>
<keyword evidence="1 4" id="KW-0663">Pyridoxal phosphate</keyword>
<sequence length="362" mass="40731">MKPFVQVKPDKKTLKRIEKKVRQVLLSNNYVLGKHVAEFESKFAKFIGTSYAVGVGSGTDALRLGLRVLGIGSGDKVLTSAFTSPFTILSIVEEEAIPVFVDIDRETWTIDPQEIEKQIDGKTRAIVPVHIYGNPCHMPQIVKLAKKSGLKIIEDACQAHGARIEDEMLGSWGELAAFSFYPTKNLGGVGDGGMITTNHRQLATTLTYLRNGGQTRRFYHSLRGVNSRLDELQAAILAVKMSLLNQQNRKRRWLAKRYQDGLADLPLAFQKTIPGGYHVYHQFVVRTGKRQALKKFLHTKGIMTDVHYPLPADSQPIFAAYKISKLRVTQQISREILSLPIYPDLSIREQDQIIKNIRKFFG</sequence>
<reference evidence="6 7" key="1">
    <citation type="journal article" date="2015" name="Nature">
        <title>rRNA introns, odd ribosomes, and small enigmatic genomes across a large radiation of phyla.</title>
        <authorList>
            <person name="Brown C.T."/>
            <person name="Hug L.A."/>
            <person name="Thomas B.C."/>
            <person name="Sharon I."/>
            <person name="Castelle C.J."/>
            <person name="Singh A."/>
            <person name="Wilkins M.J."/>
            <person name="Williams K.H."/>
            <person name="Banfield J.F."/>
        </authorList>
    </citation>
    <scope>NUCLEOTIDE SEQUENCE [LARGE SCALE GENOMIC DNA]</scope>
</reference>
<protein>
    <submittedName>
        <fullName evidence="6">Pyridoxal phosphate-dependent protein</fullName>
    </submittedName>
</protein>
<comment type="caution">
    <text evidence="6">The sequence shown here is derived from an EMBL/GenBank/DDBJ whole genome shotgun (WGS) entry which is preliminary data.</text>
</comment>
<proteinExistence type="inferred from homology"/>
<dbReference type="PANTHER" id="PTHR30244:SF36">
    <property type="entry name" value="3-OXO-GLUCOSE-6-PHOSPHATE:GLUTAMATE AMINOTRANSFERASE"/>
    <property type="match status" value="1"/>
</dbReference>
<dbReference type="CDD" id="cd00616">
    <property type="entry name" value="AHBA_syn"/>
    <property type="match status" value="1"/>
</dbReference>
<evidence type="ECO:0000256" key="2">
    <source>
        <dbReference type="ARBA" id="ARBA00037999"/>
    </source>
</evidence>
<dbReference type="InterPro" id="IPR000653">
    <property type="entry name" value="DegT/StrS_aminotransferase"/>
</dbReference>
<evidence type="ECO:0000256" key="1">
    <source>
        <dbReference type="ARBA" id="ARBA00022898"/>
    </source>
</evidence>
<dbReference type="GO" id="GO:0000271">
    <property type="term" value="P:polysaccharide biosynthetic process"/>
    <property type="evidence" value="ECO:0007669"/>
    <property type="project" value="TreeGrafter"/>
</dbReference>
<evidence type="ECO:0000256" key="3">
    <source>
        <dbReference type="PIRSR" id="PIRSR000390-1"/>
    </source>
</evidence>
<dbReference type="PIRSF" id="PIRSF000390">
    <property type="entry name" value="PLP_StrS"/>
    <property type="match status" value="1"/>
</dbReference>
<dbReference type="GO" id="GO:0030170">
    <property type="term" value="F:pyridoxal phosphate binding"/>
    <property type="evidence" value="ECO:0007669"/>
    <property type="project" value="TreeGrafter"/>
</dbReference>
<evidence type="ECO:0000313" key="6">
    <source>
        <dbReference type="EMBL" id="KKS85502.1"/>
    </source>
</evidence>
<evidence type="ECO:0000256" key="4">
    <source>
        <dbReference type="PIRSR" id="PIRSR000390-2"/>
    </source>
</evidence>
<accession>A0A0G1CJ30</accession>
<gene>
    <name evidence="6" type="ORF">UV61_C0017G0013</name>
</gene>
<feature type="modified residue" description="N6-(pyridoxal phosphate)lysine" evidence="4">
    <location>
        <position position="184"/>
    </location>
</feature>
<dbReference type="PANTHER" id="PTHR30244">
    <property type="entry name" value="TRANSAMINASE"/>
    <property type="match status" value="1"/>
</dbReference>
<dbReference type="Gene3D" id="3.40.640.10">
    <property type="entry name" value="Type I PLP-dependent aspartate aminotransferase-like (Major domain)"/>
    <property type="match status" value="1"/>
</dbReference>
<dbReference type="Gene3D" id="3.90.1150.10">
    <property type="entry name" value="Aspartate Aminotransferase, domain 1"/>
    <property type="match status" value="1"/>
</dbReference>
<feature type="active site" description="Proton acceptor" evidence="3">
    <location>
        <position position="184"/>
    </location>
</feature>